<evidence type="ECO:0000256" key="10">
    <source>
        <dbReference type="ARBA" id="ARBA00023160"/>
    </source>
</evidence>
<dbReference type="Pfam" id="PF02801">
    <property type="entry name" value="Ketoacyl-synt_C"/>
    <property type="match status" value="1"/>
</dbReference>
<dbReference type="Gene3D" id="3.40.47.10">
    <property type="match status" value="2"/>
</dbReference>
<dbReference type="PANTHER" id="PTHR11712:SF306">
    <property type="entry name" value="3-OXOACYL-[ACYL-CARRIER-PROTEIN] SYNTHASE 1"/>
    <property type="match status" value="1"/>
</dbReference>
<evidence type="ECO:0000256" key="1">
    <source>
        <dbReference type="ARBA" id="ARBA00004496"/>
    </source>
</evidence>
<evidence type="ECO:0000256" key="4">
    <source>
        <dbReference type="ARBA" id="ARBA00013191"/>
    </source>
</evidence>
<evidence type="ECO:0000256" key="5">
    <source>
        <dbReference type="ARBA" id="ARBA00022490"/>
    </source>
</evidence>
<dbReference type="InterPro" id="IPR016039">
    <property type="entry name" value="Thiolase-like"/>
</dbReference>
<keyword evidence="7 17" id="KW-0808">Transferase</keyword>
<comment type="similarity">
    <text evidence="2 17">Belongs to the thiolase-like superfamily. Beta-ketoacyl-ACP synthases family.</text>
</comment>
<feature type="domain" description="Ketosynthase family 3 (KS3)" evidence="18">
    <location>
        <begin position="1"/>
        <end position="405"/>
    </location>
</feature>
<dbReference type="InterPro" id="IPR020841">
    <property type="entry name" value="PKS_Beta-ketoAc_synthase_dom"/>
</dbReference>
<evidence type="ECO:0000256" key="13">
    <source>
        <dbReference type="ARBA" id="ARBA00041620"/>
    </source>
</evidence>
<evidence type="ECO:0000256" key="11">
    <source>
        <dbReference type="ARBA" id="ARBA00023315"/>
    </source>
</evidence>
<proteinExistence type="inferred from homology"/>
<dbReference type="InterPro" id="IPR000794">
    <property type="entry name" value="Beta-ketoacyl_synthase"/>
</dbReference>
<gene>
    <name evidence="19" type="ORF">NGF19_29370</name>
</gene>
<dbReference type="InterPro" id="IPR014030">
    <property type="entry name" value="Ketoacyl_synth_N"/>
</dbReference>
<keyword evidence="6" id="KW-0444">Lipid biosynthesis</keyword>
<comment type="caution">
    <text evidence="19">The sequence shown here is derived from an EMBL/GenBank/DDBJ whole genome shotgun (WGS) entry which is preliminary data.</text>
</comment>
<dbReference type="PROSITE" id="PS00606">
    <property type="entry name" value="KS3_1"/>
    <property type="match status" value="1"/>
</dbReference>
<dbReference type="InterPro" id="IPR014031">
    <property type="entry name" value="Ketoacyl_synth_C"/>
</dbReference>
<keyword evidence="8" id="KW-0276">Fatty acid metabolism</keyword>
<accession>A0ABT0ZMN4</accession>
<organism evidence="19 20">
    <name type="scientific">Streptomyces macrolidinus</name>
    <dbReference type="NCBI Taxonomy" id="2952607"/>
    <lineage>
        <taxon>Bacteria</taxon>
        <taxon>Bacillati</taxon>
        <taxon>Actinomycetota</taxon>
        <taxon>Actinomycetes</taxon>
        <taxon>Kitasatosporales</taxon>
        <taxon>Streptomycetaceae</taxon>
        <taxon>Streptomyces</taxon>
    </lineage>
</organism>
<dbReference type="EC" id="2.3.1.41" evidence="4"/>
<keyword evidence="20" id="KW-1185">Reference proteome</keyword>
<evidence type="ECO:0000256" key="17">
    <source>
        <dbReference type="RuleBase" id="RU003694"/>
    </source>
</evidence>
<evidence type="ECO:0000313" key="19">
    <source>
        <dbReference type="EMBL" id="MCN9244842.1"/>
    </source>
</evidence>
<dbReference type="RefSeq" id="WP_252428810.1">
    <property type="nucleotide sequence ID" value="NZ_JAMWMR010000050.1"/>
</dbReference>
<keyword evidence="11" id="KW-0012">Acyltransferase</keyword>
<evidence type="ECO:0000256" key="16">
    <source>
        <dbReference type="ARBA" id="ARBA00048506"/>
    </source>
</evidence>
<evidence type="ECO:0000256" key="3">
    <source>
        <dbReference type="ARBA" id="ARBA00011738"/>
    </source>
</evidence>
<evidence type="ECO:0000256" key="15">
    <source>
        <dbReference type="ARBA" id="ARBA00048121"/>
    </source>
</evidence>
<evidence type="ECO:0000256" key="12">
    <source>
        <dbReference type="ARBA" id="ARBA00039450"/>
    </source>
</evidence>
<protein>
    <recommendedName>
        <fullName evidence="12">3-oxoacyl-[acyl-carrier-protein] synthase 1</fullName>
        <ecNumber evidence="4">2.3.1.41</ecNumber>
    </recommendedName>
    <alternativeName>
        <fullName evidence="13">3-oxoacyl-[acyl-carrier-protein] synthase I</fullName>
    </alternativeName>
    <alternativeName>
        <fullName evidence="14">Beta-ketoacyl-ACP synthase I</fullName>
    </alternativeName>
</protein>
<evidence type="ECO:0000313" key="20">
    <source>
        <dbReference type="Proteomes" id="UP001523219"/>
    </source>
</evidence>
<comment type="catalytic activity">
    <reaction evidence="16">
        <text>a fatty acyl-[ACP] + malonyl-[ACP] + H(+) = a 3-oxoacyl-[ACP] + holo-[ACP] + CO2</text>
        <dbReference type="Rhea" id="RHEA:22836"/>
        <dbReference type="Rhea" id="RHEA-COMP:9623"/>
        <dbReference type="Rhea" id="RHEA-COMP:9685"/>
        <dbReference type="Rhea" id="RHEA-COMP:9916"/>
        <dbReference type="Rhea" id="RHEA-COMP:14125"/>
        <dbReference type="ChEBI" id="CHEBI:15378"/>
        <dbReference type="ChEBI" id="CHEBI:16526"/>
        <dbReference type="ChEBI" id="CHEBI:64479"/>
        <dbReference type="ChEBI" id="CHEBI:78449"/>
        <dbReference type="ChEBI" id="CHEBI:78776"/>
        <dbReference type="ChEBI" id="CHEBI:138651"/>
        <dbReference type="EC" id="2.3.1.41"/>
    </reaction>
    <physiologicalReaction direction="left-to-right" evidence="16">
        <dbReference type="Rhea" id="RHEA:22837"/>
    </physiologicalReaction>
</comment>
<name>A0ABT0ZMN4_9ACTN</name>
<keyword evidence="10" id="KW-0275">Fatty acid biosynthesis</keyword>
<evidence type="ECO:0000259" key="18">
    <source>
        <dbReference type="PROSITE" id="PS52004"/>
    </source>
</evidence>
<dbReference type="PANTHER" id="PTHR11712">
    <property type="entry name" value="POLYKETIDE SYNTHASE-RELATED"/>
    <property type="match status" value="1"/>
</dbReference>
<evidence type="ECO:0000256" key="14">
    <source>
        <dbReference type="ARBA" id="ARBA00042143"/>
    </source>
</evidence>
<evidence type="ECO:0000256" key="2">
    <source>
        <dbReference type="ARBA" id="ARBA00008467"/>
    </source>
</evidence>
<dbReference type="Proteomes" id="UP001523219">
    <property type="component" value="Unassembled WGS sequence"/>
</dbReference>
<dbReference type="InterPro" id="IPR018201">
    <property type="entry name" value="Ketoacyl_synth_AS"/>
</dbReference>
<comment type="catalytic activity">
    <reaction evidence="15">
        <text>(3Z)-decenoyl-[ACP] + malonyl-[ACP] + H(+) = 3-oxo-(5Z)-dodecenoyl-[ACP] + holo-[ACP] + CO2</text>
        <dbReference type="Rhea" id="RHEA:54940"/>
        <dbReference type="Rhea" id="RHEA-COMP:9623"/>
        <dbReference type="Rhea" id="RHEA-COMP:9685"/>
        <dbReference type="Rhea" id="RHEA-COMP:9927"/>
        <dbReference type="Rhea" id="RHEA-COMP:14042"/>
        <dbReference type="ChEBI" id="CHEBI:15378"/>
        <dbReference type="ChEBI" id="CHEBI:16526"/>
        <dbReference type="ChEBI" id="CHEBI:64479"/>
        <dbReference type="ChEBI" id="CHEBI:78449"/>
        <dbReference type="ChEBI" id="CHEBI:78798"/>
        <dbReference type="ChEBI" id="CHEBI:138410"/>
    </reaction>
    <physiologicalReaction direction="left-to-right" evidence="15">
        <dbReference type="Rhea" id="RHEA:54941"/>
    </physiologicalReaction>
</comment>
<dbReference type="PROSITE" id="PS52004">
    <property type="entry name" value="KS3_2"/>
    <property type="match status" value="1"/>
</dbReference>
<comment type="subunit">
    <text evidence="3">Homodimer.</text>
</comment>
<evidence type="ECO:0000256" key="9">
    <source>
        <dbReference type="ARBA" id="ARBA00023098"/>
    </source>
</evidence>
<evidence type="ECO:0000256" key="8">
    <source>
        <dbReference type="ARBA" id="ARBA00022832"/>
    </source>
</evidence>
<evidence type="ECO:0000256" key="6">
    <source>
        <dbReference type="ARBA" id="ARBA00022516"/>
    </source>
</evidence>
<comment type="subcellular location">
    <subcellularLocation>
        <location evidence="1">Cytoplasm</location>
    </subcellularLocation>
</comment>
<dbReference type="EMBL" id="JAMWMR010000050">
    <property type="protein sequence ID" value="MCN9244842.1"/>
    <property type="molecule type" value="Genomic_DNA"/>
</dbReference>
<sequence length="407" mass="42108">MPEPETRRVVVTGLGAVSSAGIGAAEFTAAIRAGRRTTSPITSFDTTGFPHVHAGEVHDFEPAEWLRRIEPTQWGRSSQFAASAARLAVADSGLPESELARARAGSVMGTTSGESAVIEELVGQWSADGLKSLGTDRVGAVPAGRIAAAVNSELRLSGEALTLATACSASNYALGYAYDMVAGGDADYMLAGGADSVNRWAHAGFYRLGALAEEVCRPFDAHRSGILTAEGGVALLLEPYDRAVARGARIYAEVLGYSVNCDAEHMVHPDPTSIAACIRAAHRSAGVTPEQIDYICAHGTGTRTNDATEVAAAREVFGDRIPPISSIKSMIGHTMGAASGFGALICCQALHEGFLPPTAGVEEIDPALGAGVDPVPGTARPARPQVVQNHGFAFGGNNAITVFGRVA</sequence>
<dbReference type="SUPFAM" id="SSF53901">
    <property type="entry name" value="Thiolase-like"/>
    <property type="match status" value="2"/>
</dbReference>
<dbReference type="Pfam" id="PF00109">
    <property type="entry name" value="ketoacyl-synt"/>
    <property type="match status" value="1"/>
</dbReference>
<dbReference type="SMART" id="SM00825">
    <property type="entry name" value="PKS_KS"/>
    <property type="match status" value="1"/>
</dbReference>
<keyword evidence="9" id="KW-0443">Lipid metabolism</keyword>
<evidence type="ECO:0000256" key="7">
    <source>
        <dbReference type="ARBA" id="ARBA00022679"/>
    </source>
</evidence>
<dbReference type="CDD" id="cd00834">
    <property type="entry name" value="KAS_I_II"/>
    <property type="match status" value="1"/>
</dbReference>
<reference evidence="19 20" key="1">
    <citation type="submission" date="2022-05" db="EMBL/GenBank/DDBJ databases">
        <title>Streptomyces sp. nov. RY43-2 isolated from soil of a peat swamp forest.</title>
        <authorList>
            <person name="Kanchanasin P."/>
            <person name="Tanasupawat S."/>
            <person name="Phongsopitanun W."/>
        </authorList>
    </citation>
    <scope>NUCLEOTIDE SEQUENCE [LARGE SCALE GENOMIC DNA]</scope>
    <source>
        <strain evidence="19 20">RY43-2</strain>
    </source>
</reference>
<keyword evidence="5" id="KW-0963">Cytoplasm</keyword>